<feature type="transmembrane region" description="Helical" evidence="1">
    <location>
        <begin position="80"/>
        <end position="98"/>
    </location>
</feature>
<protein>
    <submittedName>
        <fullName evidence="2">Uncharacterized protein</fullName>
    </submittedName>
</protein>
<keyword evidence="3" id="KW-1185">Reference proteome</keyword>
<feature type="transmembrane region" description="Helical" evidence="1">
    <location>
        <begin position="119"/>
        <end position="139"/>
    </location>
</feature>
<sequence length="141" mass="15956">MYDSVLGEWSRFLITLIAFLCIFGTVITVIDGYSLANNEALRLLLDKKEASQKVLYGWMTLTAVIGLVIVYLFAGNIATMLRFAIIASFITTPFFAYLNYSLVNNKEHQVKPRLKMLSIIGLIYLFGFTLLFIIAWLTANI</sequence>
<name>E0PDR8_STREI</name>
<feature type="transmembrane region" description="Helical" evidence="1">
    <location>
        <begin position="54"/>
        <end position="74"/>
    </location>
</feature>
<evidence type="ECO:0000256" key="1">
    <source>
        <dbReference type="SAM" id="Phobius"/>
    </source>
</evidence>
<feature type="transmembrane region" description="Helical" evidence="1">
    <location>
        <begin position="12"/>
        <end position="33"/>
    </location>
</feature>
<keyword evidence="1" id="KW-0472">Membrane</keyword>
<keyword evidence="1" id="KW-1133">Transmembrane helix</keyword>
<keyword evidence="1" id="KW-0812">Transmembrane</keyword>
<proteinExistence type="predicted"/>
<accession>E0PDR8</accession>
<organism evidence="2 3">
    <name type="scientific">Streptococcus equinus ATCC 700338</name>
    <dbReference type="NCBI Taxonomy" id="864569"/>
    <lineage>
        <taxon>Bacteria</taxon>
        <taxon>Bacillati</taxon>
        <taxon>Bacillota</taxon>
        <taxon>Bacilli</taxon>
        <taxon>Lactobacillales</taxon>
        <taxon>Streptococcaceae</taxon>
        <taxon>Streptococcus</taxon>
    </lineage>
</organism>
<gene>
    <name evidence="2" type="ORF">HMPREF9319_0991</name>
</gene>
<evidence type="ECO:0000313" key="3">
    <source>
        <dbReference type="Proteomes" id="UP000004290"/>
    </source>
</evidence>
<evidence type="ECO:0000313" key="2">
    <source>
        <dbReference type="EMBL" id="EFM27428.1"/>
    </source>
</evidence>
<dbReference type="Proteomes" id="UP000004290">
    <property type="component" value="Unassembled WGS sequence"/>
</dbReference>
<reference evidence="2 3" key="1">
    <citation type="submission" date="2010-07" db="EMBL/GenBank/DDBJ databases">
        <authorList>
            <person name="Muzny D."/>
            <person name="Qin X."/>
            <person name="Deng J."/>
            <person name="Jiang H."/>
            <person name="Liu Y."/>
            <person name="Qu J."/>
            <person name="Song X.-Z."/>
            <person name="Zhang L."/>
            <person name="Thornton R."/>
            <person name="Coyle M."/>
            <person name="Francisco L."/>
            <person name="Jackson L."/>
            <person name="Javaid M."/>
            <person name="Korchina V."/>
            <person name="Kovar C."/>
            <person name="Mata R."/>
            <person name="Mathew T."/>
            <person name="Ngo R."/>
            <person name="Nguyen L."/>
            <person name="Nguyen N."/>
            <person name="Okwuonu G."/>
            <person name="Ongeri F."/>
            <person name="Pham C."/>
            <person name="Simmons D."/>
            <person name="Wilczek-Boney K."/>
            <person name="Hale W."/>
            <person name="Jakkamsetti A."/>
            <person name="Pham P."/>
            <person name="Ruth R."/>
            <person name="San Lucas F."/>
            <person name="Warren J."/>
            <person name="Zhang J."/>
            <person name="Zhao Z."/>
            <person name="Zhou C."/>
            <person name="Zhu D."/>
            <person name="Lee S."/>
            <person name="Bess C."/>
            <person name="Blankenburg K."/>
            <person name="Forbes L."/>
            <person name="Fu Q."/>
            <person name="Gubbala S."/>
            <person name="Hirani K."/>
            <person name="Jayaseelan J.C."/>
            <person name="Lara F."/>
            <person name="Munidasa M."/>
            <person name="Palculict T."/>
            <person name="Patil S."/>
            <person name="Pu L.-L."/>
            <person name="Saada N."/>
            <person name="Tang L."/>
            <person name="Weissenberger G."/>
            <person name="Zhu Y."/>
            <person name="Hemphill L."/>
            <person name="Shang Y."/>
            <person name="Youmans B."/>
            <person name="Ayvaz T."/>
            <person name="Ross M."/>
            <person name="Santibanez J."/>
            <person name="Aqrawi P."/>
            <person name="Gross S."/>
            <person name="Joshi V."/>
            <person name="Fowler G."/>
            <person name="Nazareth L."/>
            <person name="Reid J."/>
            <person name="Worley K."/>
            <person name="Petrosino J."/>
            <person name="Highlander S."/>
            <person name="Gibbs R."/>
        </authorList>
    </citation>
    <scope>NUCLEOTIDE SEQUENCE [LARGE SCALE GENOMIC DNA]</scope>
    <source>
        <strain evidence="2 3">ATCC 700338</strain>
    </source>
</reference>
<dbReference type="HOGENOM" id="CLU_1814707_0_0_9"/>
<dbReference type="AlphaFoldDB" id="E0PDR8"/>
<comment type="caution">
    <text evidence="2">The sequence shown here is derived from an EMBL/GenBank/DDBJ whole genome shotgun (WGS) entry which is preliminary data.</text>
</comment>
<dbReference type="EMBL" id="AEEL01000014">
    <property type="protein sequence ID" value="EFM27428.1"/>
    <property type="molecule type" value="Genomic_DNA"/>
</dbReference>